<evidence type="ECO:0000313" key="3">
    <source>
        <dbReference type="Proteomes" id="UP000184300"/>
    </source>
</evidence>
<proteinExistence type="predicted"/>
<name>A0A1L9V7P7_ASPGL</name>
<dbReference type="STRING" id="1160497.A0A1L9V7P7"/>
<feature type="compositionally biased region" description="Basic and acidic residues" evidence="1">
    <location>
        <begin position="50"/>
        <end position="62"/>
    </location>
</feature>
<sequence length="546" mass="61704">MTTAGNMPHASRRTRSQASEEYYTSGSIRVPGDLAYNISQVEGRTRTSHRSSDDKNPVHEDGFSNEAFRAGGPYLCTMPTSTSPVSKSHHTFGFIENEKFRLVDEIFDLLFNRGIKSAKMVDFFYEQSRHEPKSEPTLTLSVLATKETFDDLWLDVSREIYDEERGFGPEVSFPVRTQDPICAKWPSAFFFFFFFCSIWTRCAVDEVSSIGCFRIGHNWRGMRDEIVRILDSHDLSMVAVKIQADKILRRNRGNALSDPDGFVADWVISGPARVGQSLGRQGVQDGSGTFGGFQELRYPSSQDWVTYGITCSRCVLPEDNQVESPDAHVLQEWRLNGFGLENEVARNEVISERQIEINDAGDFFMPANEKNPNVKVILDNYQGMKSRMEELWRLNRHHLGSVFAAPGERVKESVTMSSVENPECHVDWALIDAPNHRIKDNEVMAFGPRGGFLFSEGRKLWGPYQGTLNPGLTFYKCGRVTKHTEGNYNGLMTAHITHDLVNGSMVGLLFAGNERSRVSYFTHVDDLFDNLKQITKAAKIKIIVTL</sequence>
<evidence type="ECO:0000313" key="2">
    <source>
        <dbReference type="EMBL" id="OJJ79879.1"/>
    </source>
</evidence>
<feature type="region of interest" description="Disordered" evidence="1">
    <location>
        <begin position="42"/>
        <end position="65"/>
    </location>
</feature>
<dbReference type="Proteomes" id="UP000184300">
    <property type="component" value="Unassembled WGS sequence"/>
</dbReference>
<keyword evidence="3" id="KW-1185">Reference proteome</keyword>
<dbReference type="OrthoDB" id="5424209at2759"/>
<feature type="region of interest" description="Disordered" evidence="1">
    <location>
        <begin position="1"/>
        <end position="24"/>
    </location>
</feature>
<accession>A0A1L9V7P7</accession>
<dbReference type="RefSeq" id="XP_022396577.1">
    <property type="nucleotide sequence ID" value="XM_022543854.1"/>
</dbReference>
<evidence type="ECO:0000256" key="1">
    <source>
        <dbReference type="SAM" id="MobiDB-lite"/>
    </source>
</evidence>
<protein>
    <submittedName>
        <fullName evidence="2">Uncharacterized protein</fullName>
    </submittedName>
</protein>
<organism evidence="2 3">
    <name type="scientific">Aspergillus glaucus CBS 516.65</name>
    <dbReference type="NCBI Taxonomy" id="1160497"/>
    <lineage>
        <taxon>Eukaryota</taxon>
        <taxon>Fungi</taxon>
        <taxon>Dikarya</taxon>
        <taxon>Ascomycota</taxon>
        <taxon>Pezizomycotina</taxon>
        <taxon>Eurotiomycetes</taxon>
        <taxon>Eurotiomycetidae</taxon>
        <taxon>Eurotiales</taxon>
        <taxon>Aspergillaceae</taxon>
        <taxon>Aspergillus</taxon>
        <taxon>Aspergillus subgen. Aspergillus</taxon>
    </lineage>
</organism>
<dbReference type="AlphaFoldDB" id="A0A1L9V7P7"/>
<reference evidence="3" key="1">
    <citation type="journal article" date="2017" name="Genome Biol.">
        <title>Comparative genomics reveals high biological diversity and specific adaptations in the industrially and medically important fungal genus Aspergillus.</title>
        <authorList>
            <person name="de Vries R.P."/>
            <person name="Riley R."/>
            <person name="Wiebenga A."/>
            <person name="Aguilar-Osorio G."/>
            <person name="Amillis S."/>
            <person name="Uchima C.A."/>
            <person name="Anderluh G."/>
            <person name="Asadollahi M."/>
            <person name="Askin M."/>
            <person name="Barry K."/>
            <person name="Battaglia E."/>
            <person name="Bayram O."/>
            <person name="Benocci T."/>
            <person name="Braus-Stromeyer S.A."/>
            <person name="Caldana C."/>
            <person name="Canovas D."/>
            <person name="Cerqueira G.C."/>
            <person name="Chen F."/>
            <person name="Chen W."/>
            <person name="Choi C."/>
            <person name="Clum A."/>
            <person name="Dos Santos R.A."/>
            <person name="Damasio A.R."/>
            <person name="Diallinas G."/>
            <person name="Emri T."/>
            <person name="Fekete E."/>
            <person name="Flipphi M."/>
            <person name="Freyberg S."/>
            <person name="Gallo A."/>
            <person name="Gournas C."/>
            <person name="Habgood R."/>
            <person name="Hainaut M."/>
            <person name="Harispe M.L."/>
            <person name="Henrissat B."/>
            <person name="Hilden K.S."/>
            <person name="Hope R."/>
            <person name="Hossain A."/>
            <person name="Karabika E."/>
            <person name="Karaffa L."/>
            <person name="Karanyi Z."/>
            <person name="Krasevec N."/>
            <person name="Kuo A."/>
            <person name="Kusch H."/>
            <person name="LaButti K."/>
            <person name="Lagendijk E.L."/>
            <person name="Lapidus A."/>
            <person name="Levasseur A."/>
            <person name="Lindquist E."/>
            <person name="Lipzen A."/>
            <person name="Logrieco A.F."/>
            <person name="MacCabe A."/>
            <person name="Maekelae M.R."/>
            <person name="Malavazi I."/>
            <person name="Melin P."/>
            <person name="Meyer V."/>
            <person name="Mielnichuk N."/>
            <person name="Miskei M."/>
            <person name="Molnar A.P."/>
            <person name="Mule G."/>
            <person name="Ngan C.Y."/>
            <person name="Orejas M."/>
            <person name="Orosz E."/>
            <person name="Ouedraogo J.P."/>
            <person name="Overkamp K.M."/>
            <person name="Park H.-S."/>
            <person name="Perrone G."/>
            <person name="Piumi F."/>
            <person name="Punt P.J."/>
            <person name="Ram A.F."/>
            <person name="Ramon A."/>
            <person name="Rauscher S."/>
            <person name="Record E."/>
            <person name="Riano-Pachon D.M."/>
            <person name="Robert V."/>
            <person name="Roehrig J."/>
            <person name="Ruller R."/>
            <person name="Salamov A."/>
            <person name="Salih N.S."/>
            <person name="Samson R.A."/>
            <person name="Sandor E."/>
            <person name="Sanguinetti M."/>
            <person name="Schuetze T."/>
            <person name="Sepcic K."/>
            <person name="Shelest E."/>
            <person name="Sherlock G."/>
            <person name="Sophianopoulou V."/>
            <person name="Squina F.M."/>
            <person name="Sun H."/>
            <person name="Susca A."/>
            <person name="Todd R.B."/>
            <person name="Tsang A."/>
            <person name="Unkles S.E."/>
            <person name="van de Wiele N."/>
            <person name="van Rossen-Uffink D."/>
            <person name="Oliveira J.V."/>
            <person name="Vesth T.C."/>
            <person name="Visser J."/>
            <person name="Yu J.-H."/>
            <person name="Zhou M."/>
            <person name="Andersen M.R."/>
            <person name="Archer D.B."/>
            <person name="Baker S.E."/>
            <person name="Benoit I."/>
            <person name="Brakhage A.A."/>
            <person name="Braus G.H."/>
            <person name="Fischer R."/>
            <person name="Frisvad J.C."/>
            <person name="Goldman G.H."/>
            <person name="Houbraken J."/>
            <person name="Oakley B."/>
            <person name="Pocsi I."/>
            <person name="Scazzocchio C."/>
            <person name="Seiboth B."/>
            <person name="vanKuyk P.A."/>
            <person name="Wortman J."/>
            <person name="Dyer P.S."/>
            <person name="Grigoriev I.V."/>
        </authorList>
    </citation>
    <scope>NUCLEOTIDE SEQUENCE [LARGE SCALE GENOMIC DNA]</scope>
    <source>
        <strain evidence="3">CBS 516.65</strain>
    </source>
</reference>
<gene>
    <name evidence="2" type="ORF">ASPGLDRAFT_29432</name>
</gene>
<dbReference type="GeneID" id="34460115"/>
<dbReference type="EMBL" id="KV878914">
    <property type="protein sequence ID" value="OJJ79879.1"/>
    <property type="molecule type" value="Genomic_DNA"/>
</dbReference>
<dbReference type="VEuPathDB" id="FungiDB:ASPGLDRAFT_29432"/>